<evidence type="ECO:0000313" key="3">
    <source>
        <dbReference type="Proteomes" id="UP001281614"/>
    </source>
</evidence>
<organism evidence="2 3">
    <name type="scientific">Colletotrichum kahawae</name>
    <name type="common">Coffee berry disease fungus</name>
    <dbReference type="NCBI Taxonomy" id="34407"/>
    <lineage>
        <taxon>Eukaryota</taxon>
        <taxon>Fungi</taxon>
        <taxon>Dikarya</taxon>
        <taxon>Ascomycota</taxon>
        <taxon>Pezizomycotina</taxon>
        <taxon>Sordariomycetes</taxon>
        <taxon>Hypocreomycetidae</taxon>
        <taxon>Glomerellales</taxon>
        <taxon>Glomerellaceae</taxon>
        <taxon>Colletotrichum</taxon>
        <taxon>Colletotrichum gloeosporioides species complex</taxon>
    </lineage>
</organism>
<dbReference type="EMBL" id="VYYT01000154">
    <property type="protein sequence ID" value="KAK2762388.1"/>
    <property type="molecule type" value="Genomic_DNA"/>
</dbReference>
<accession>A0AAE0D6U0</accession>
<dbReference type="AlphaFoldDB" id="A0AAE0D6U0"/>
<comment type="caution">
    <text evidence="2">The sequence shown here is derived from an EMBL/GenBank/DDBJ whole genome shotgun (WGS) entry which is preliminary data.</text>
</comment>
<protein>
    <submittedName>
        <fullName evidence="2">Ankyrin repeat protein</fullName>
    </submittedName>
</protein>
<name>A0AAE0D6U0_COLKA</name>
<proteinExistence type="predicted"/>
<gene>
    <name evidence="2" type="ORF">CKAH01_16174</name>
</gene>
<evidence type="ECO:0000313" key="2">
    <source>
        <dbReference type="EMBL" id="KAK2762388.1"/>
    </source>
</evidence>
<dbReference type="PANTHER" id="PTHR47685:SF1">
    <property type="entry name" value="MAGNESIUM TRANSPORT PROTEIN CORA"/>
    <property type="match status" value="1"/>
</dbReference>
<reference evidence="2" key="1">
    <citation type="submission" date="2023-02" db="EMBL/GenBank/DDBJ databases">
        <title>Colletotrichum kahawae CIFC_Que2 genome sequencing and assembly.</title>
        <authorList>
            <person name="Baroncelli R."/>
        </authorList>
    </citation>
    <scope>NUCLEOTIDE SEQUENCE</scope>
    <source>
        <strain evidence="2">CIFC_Que2</strain>
    </source>
</reference>
<keyword evidence="3" id="KW-1185">Reference proteome</keyword>
<feature type="region of interest" description="Disordered" evidence="1">
    <location>
        <begin position="539"/>
        <end position="565"/>
    </location>
</feature>
<dbReference type="InterPro" id="IPR050829">
    <property type="entry name" value="CorA_MIT"/>
</dbReference>
<dbReference type="Proteomes" id="UP001281614">
    <property type="component" value="Unassembled WGS sequence"/>
</dbReference>
<evidence type="ECO:0000256" key="1">
    <source>
        <dbReference type="SAM" id="MobiDB-lite"/>
    </source>
</evidence>
<feature type="compositionally biased region" description="Polar residues" evidence="1">
    <location>
        <begin position="20"/>
        <end position="30"/>
    </location>
</feature>
<dbReference type="PANTHER" id="PTHR47685">
    <property type="entry name" value="MAGNESIUM TRANSPORT PROTEIN CORA"/>
    <property type="match status" value="1"/>
</dbReference>
<feature type="region of interest" description="Disordered" evidence="1">
    <location>
        <begin position="15"/>
        <end position="67"/>
    </location>
</feature>
<feature type="compositionally biased region" description="Polar residues" evidence="1">
    <location>
        <begin position="554"/>
        <end position="563"/>
    </location>
</feature>
<sequence length="755" mass="84028">MILFKDQGDLLHGSARNRKAQQIQHSSKPTPSIPAKHDVEEAAPTSIITEPDLSVYQREPSPAPNDAAITRECNAQSEQEPLDAEPTKGLSDVPTLNVNHAKLVTSFMRIVEDIKLIQIEHSEEFDEPLESEYGRARTGIFEYLCQAQSPLPTGSLQILRGNSKDGPSGRPCIRIIHGDFGDQKKLTNFHLKFSHQRKQYDPPFTICYQTLWDLSGITAEQSTTEPTQDLLERMVKTGELCGHLESPLVAARYHDQTEFEEDHDEFVNGDGLEFLKSAGSIRFTGSEWALIQVDNDFLKLPNCVRADVEPRPAHNNVIQETSIRPPQRALRYLTHAYRPGDMAQTSNVLVLAGVSGEIKTTISRQLSAMRLDSGKVVQVWTLSFAGIKGSSLKKGDSGSWVVHPESGAVFGHIIAGTYRNAFVLPLDTIMREIGGCVLPTPFDCLADLARAYHTEGNTELAEQFAVKAMQENVLLVSSKGSELSRLIKARGRRPFDPSQPYSALQPAEVFRVEIPYLRWERESHRESIAAWVKTEHNRRRSPVAQDEHGLNFSGRKSQMSSSQNERRFIPTKLGRLLLNAAALYEAISLDSEKQLLQNSLSRPEPFHLRRTLYQAYGTPQVDVDRSGLTSNFGSGNDNTNAVMVDQLWMRIIDGKTVVTSFPNNFGRDLADPTSIYHCIRQRLEEDAKLINIKAYDIALIVIEECLSSFFKQNQTPATAPAIAPGGISSISEIISSLVRTPAFATAIHVLLNLTI</sequence>